<organism evidence="1 2">
    <name type="scientific">Streptomyces alboflavus</name>
    <dbReference type="NCBI Taxonomy" id="67267"/>
    <lineage>
        <taxon>Bacteria</taxon>
        <taxon>Bacillati</taxon>
        <taxon>Actinomycetota</taxon>
        <taxon>Actinomycetes</taxon>
        <taxon>Kitasatosporales</taxon>
        <taxon>Streptomycetaceae</taxon>
        <taxon>Streptomyces</taxon>
    </lineage>
</organism>
<name>A0A1Z1WMX7_9ACTN</name>
<dbReference type="EMBL" id="CP021748">
    <property type="protein sequence ID" value="ARX87807.1"/>
    <property type="molecule type" value="Genomic_DNA"/>
</dbReference>
<gene>
    <name evidence="1" type="ORF">SMD44_07289</name>
</gene>
<dbReference type="Proteomes" id="UP000195880">
    <property type="component" value="Chromosome"/>
</dbReference>
<dbReference type="KEGG" id="salf:SMD44_07289"/>
<evidence type="ECO:0000313" key="2">
    <source>
        <dbReference type="Proteomes" id="UP000195880"/>
    </source>
</evidence>
<proteinExistence type="predicted"/>
<sequence>MVWRALSTLWQRRPARGCSVEPTGAEVVEEVMAIRYRLVGMR</sequence>
<dbReference type="AlphaFoldDB" id="A0A1Z1WMX7"/>
<protein>
    <submittedName>
        <fullName evidence="1">Uncharacterized protein</fullName>
    </submittedName>
</protein>
<reference evidence="1 2" key="1">
    <citation type="submission" date="2017-05" db="EMBL/GenBank/DDBJ databases">
        <title>Streptomyces alboflavus Genome sequencing and assembly.</title>
        <authorList>
            <person name="Wang Y."/>
            <person name="Du B."/>
            <person name="Ding Y."/>
            <person name="Liu H."/>
            <person name="Hou Q."/>
            <person name="Liu K."/>
            <person name="Wang C."/>
            <person name="Yao L."/>
        </authorList>
    </citation>
    <scope>NUCLEOTIDE SEQUENCE [LARGE SCALE GENOMIC DNA]</scope>
    <source>
        <strain evidence="1 2">MDJK44</strain>
    </source>
</reference>
<evidence type="ECO:0000313" key="1">
    <source>
        <dbReference type="EMBL" id="ARX87807.1"/>
    </source>
</evidence>
<keyword evidence="2" id="KW-1185">Reference proteome</keyword>
<accession>A0A1Z1WMX7</accession>